<feature type="region of interest" description="Disordered" evidence="1">
    <location>
        <begin position="1"/>
        <end position="35"/>
    </location>
</feature>
<dbReference type="PANTHER" id="PTHR42921">
    <property type="entry name" value="ACETOACETYL-COA SYNTHETASE"/>
    <property type="match status" value="1"/>
</dbReference>
<dbReference type="AlphaFoldDB" id="A0A8R1EJT0"/>
<dbReference type="InterPro" id="IPR032387">
    <property type="entry name" value="ACAS_N"/>
</dbReference>
<reference evidence="4" key="1">
    <citation type="submission" date="2010-08" db="EMBL/GenBank/DDBJ databases">
        <authorList>
            <consortium name="Caenorhabditis japonica Sequencing Consortium"/>
            <person name="Wilson R.K."/>
        </authorList>
    </citation>
    <scope>NUCLEOTIDE SEQUENCE [LARGE SCALE GENOMIC DNA]</scope>
    <source>
        <strain evidence="4">DF5081</strain>
    </source>
</reference>
<feature type="domain" description="Acetyl-coenzyme A synthetase N-terminal" evidence="2">
    <location>
        <begin position="68"/>
        <end position="126"/>
    </location>
</feature>
<proteinExistence type="predicted"/>
<feature type="compositionally biased region" description="Polar residues" evidence="1">
    <location>
        <begin position="21"/>
        <end position="33"/>
    </location>
</feature>
<feature type="compositionally biased region" description="Polar residues" evidence="1">
    <location>
        <begin position="1"/>
        <end position="13"/>
    </location>
</feature>
<sequence length="154" mass="17747">MTALSTNGKTTNGVEKHENGNHANGTKNETNGTALKPVYYTPPQNLDTFELTLRKHFEDKHNLKFANYREFHRFTCDNYGSFWEDLLKISDVKLHQQYNNVINHNLKINERPKWFNGATLNYTENVIERGVAADVAVLYASMLFLLEEVPTVKI</sequence>
<evidence type="ECO:0000259" key="2">
    <source>
        <dbReference type="Pfam" id="PF16177"/>
    </source>
</evidence>
<organism evidence="3 4">
    <name type="scientific">Caenorhabditis japonica</name>
    <dbReference type="NCBI Taxonomy" id="281687"/>
    <lineage>
        <taxon>Eukaryota</taxon>
        <taxon>Metazoa</taxon>
        <taxon>Ecdysozoa</taxon>
        <taxon>Nematoda</taxon>
        <taxon>Chromadorea</taxon>
        <taxon>Rhabditida</taxon>
        <taxon>Rhabditina</taxon>
        <taxon>Rhabditomorpha</taxon>
        <taxon>Rhabditoidea</taxon>
        <taxon>Rhabditidae</taxon>
        <taxon>Peloderinae</taxon>
        <taxon>Caenorhabditis</taxon>
    </lineage>
</organism>
<name>A0A8R1EJT0_CAEJA</name>
<dbReference type="GO" id="GO:0030729">
    <property type="term" value="F:acetoacetate-CoA ligase activity"/>
    <property type="evidence" value="ECO:0007669"/>
    <property type="project" value="TreeGrafter"/>
</dbReference>
<dbReference type="InterPro" id="IPR042099">
    <property type="entry name" value="ANL_N_sf"/>
</dbReference>
<evidence type="ECO:0000256" key="1">
    <source>
        <dbReference type="SAM" id="MobiDB-lite"/>
    </source>
</evidence>
<protein>
    <submittedName>
        <fullName evidence="3">ACAS_N domain-containing protein</fullName>
    </submittedName>
</protein>
<accession>A0A8R1EJT0</accession>
<evidence type="ECO:0000313" key="4">
    <source>
        <dbReference type="Proteomes" id="UP000005237"/>
    </source>
</evidence>
<dbReference type="PANTHER" id="PTHR42921:SF1">
    <property type="entry name" value="ACETOACETYL-COA SYNTHETASE"/>
    <property type="match status" value="1"/>
</dbReference>
<dbReference type="EnsemblMetazoa" id="CJA34980.1">
    <property type="protein sequence ID" value="CJA34980.1"/>
    <property type="gene ID" value="WBGene00210827"/>
</dbReference>
<dbReference type="Pfam" id="PF16177">
    <property type="entry name" value="ACAS_N"/>
    <property type="match status" value="1"/>
</dbReference>
<dbReference type="Proteomes" id="UP000005237">
    <property type="component" value="Unassembled WGS sequence"/>
</dbReference>
<dbReference type="Gene3D" id="3.40.50.12780">
    <property type="entry name" value="N-terminal domain of ligase-like"/>
    <property type="match status" value="1"/>
</dbReference>
<evidence type="ECO:0000313" key="3">
    <source>
        <dbReference type="EnsemblMetazoa" id="CJA34980.1"/>
    </source>
</evidence>
<reference evidence="3" key="2">
    <citation type="submission" date="2022-06" db="UniProtKB">
        <authorList>
            <consortium name="EnsemblMetazoa"/>
        </authorList>
    </citation>
    <scope>IDENTIFICATION</scope>
    <source>
        <strain evidence="3">DF5081</strain>
    </source>
</reference>
<keyword evidence="4" id="KW-1185">Reference proteome</keyword>